<feature type="transmembrane region" description="Helical" evidence="1">
    <location>
        <begin position="218"/>
        <end position="238"/>
    </location>
</feature>
<dbReference type="GO" id="GO:0005783">
    <property type="term" value="C:endoplasmic reticulum"/>
    <property type="evidence" value="ECO:0007669"/>
    <property type="project" value="TreeGrafter"/>
</dbReference>
<sequence length="395" mass="44054">MYLQDMASSISLMLCNPSAVCRILNTASSGDNPGSKNFSLRNERVPQLSASAIGAEFSPSAMEVARNFVRKSRRWDWFRSPGNDARVAGRGRGWWRWGWGVVVVGLGWRRVVVLVKLLMVVFVWICAKELNYTGEEEVRLGPLGITPKEDSSVSSFETQIPSHLPPQFALQNPPQKTSFPYQKPTEFPSNSSMVKTGLFNLERHFAFYGAYHSNPINIAIHTLFVWPIFLTAILILYFTPSLFNLPPIEVSLPGNSNLVLILNLGFLGTLFYAVFYVCLDARAGSLAALLCFVCWVVSSYLANLMGFSLAWKVVLAAQLICWTGQFIGHGVFEKRAPALLDNLSQALLMAPFFVLLEALQTIFGYEPYPGFHVAVQAEVEAAINEWKDKKQKLVS</sequence>
<keyword evidence="1" id="KW-0812">Transmembrane</keyword>
<accession>A0AAV6I0Z6</accession>
<dbReference type="GO" id="GO:0046521">
    <property type="term" value="P:sphingoid catabolic process"/>
    <property type="evidence" value="ECO:0007669"/>
    <property type="project" value="TreeGrafter"/>
</dbReference>
<dbReference type="Proteomes" id="UP000823749">
    <property type="component" value="Chromosome 12"/>
</dbReference>
<keyword evidence="1" id="KW-1133">Transmembrane helix</keyword>
<dbReference type="PANTHER" id="PTHR28026:SF8">
    <property type="entry name" value="YGL010W-LIKE PROTEIN"/>
    <property type="match status" value="1"/>
</dbReference>
<dbReference type="Pfam" id="PF06127">
    <property type="entry name" value="Mpo1-like"/>
    <property type="match status" value="1"/>
</dbReference>
<feature type="transmembrane region" description="Helical" evidence="1">
    <location>
        <begin position="286"/>
        <end position="303"/>
    </location>
</feature>
<name>A0AAV6I0Z6_9ERIC</name>
<dbReference type="EMBL" id="JACTNZ010000012">
    <property type="protein sequence ID" value="KAG5521233.1"/>
    <property type="molecule type" value="Genomic_DNA"/>
</dbReference>
<dbReference type="PANTHER" id="PTHR28026">
    <property type="entry name" value="DUF962 DOMAIN PROTEIN (AFU_ORTHOLOGUE AFUA_8G05310)"/>
    <property type="match status" value="1"/>
</dbReference>
<gene>
    <name evidence="2" type="ORF">RHGRI_033702</name>
</gene>
<keyword evidence="3" id="KW-1185">Reference proteome</keyword>
<proteinExistence type="predicted"/>
<comment type="caution">
    <text evidence="2">The sequence shown here is derived from an EMBL/GenBank/DDBJ whole genome shotgun (WGS) entry which is preliminary data.</text>
</comment>
<reference evidence="2" key="1">
    <citation type="submission" date="2020-08" db="EMBL/GenBank/DDBJ databases">
        <title>Plant Genome Project.</title>
        <authorList>
            <person name="Zhang R.-G."/>
        </authorList>
    </citation>
    <scope>NUCLEOTIDE SEQUENCE</scope>
    <source>
        <strain evidence="2">WSP0</strain>
        <tissue evidence="2">Leaf</tissue>
    </source>
</reference>
<dbReference type="AlphaFoldDB" id="A0AAV6I0Z6"/>
<dbReference type="InterPro" id="IPR009305">
    <property type="entry name" value="Mpo1-like"/>
</dbReference>
<evidence type="ECO:0000313" key="2">
    <source>
        <dbReference type="EMBL" id="KAG5521233.1"/>
    </source>
</evidence>
<organism evidence="2 3">
    <name type="scientific">Rhododendron griersonianum</name>
    <dbReference type="NCBI Taxonomy" id="479676"/>
    <lineage>
        <taxon>Eukaryota</taxon>
        <taxon>Viridiplantae</taxon>
        <taxon>Streptophyta</taxon>
        <taxon>Embryophyta</taxon>
        <taxon>Tracheophyta</taxon>
        <taxon>Spermatophyta</taxon>
        <taxon>Magnoliopsida</taxon>
        <taxon>eudicotyledons</taxon>
        <taxon>Gunneridae</taxon>
        <taxon>Pentapetalae</taxon>
        <taxon>asterids</taxon>
        <taxon>Ericales</taxon>
        <taxon>Ericaceae</taxon>
        <taxon>Ericoideae</taxon>
        <taxon>Rhodoreae</taxon>
        <taxon>Rhododendron</taxon>
    </lineage>
</organism>
<feature type="transmembrane region" description="Helical" evidence="1">
    <location>
        <begin position="258"/>
        <end position="279"/>
    </location>
</feature>
<evidence type="ECO:0000313" key="3">
    <source>
        <dbReference type="Proteomes" id="UP000823749"/>
    </source>
</evidence>
<keyword evidence="1" id="KW-0472">Membrane</keyword>
<protein>
    <submittedName>
        <fullName evidence="2">Uncharacterized protein</fullName>
    </submittedName>
</protein>
<evidence type="ECO:0000256" key="1">
    <source>
        <dbReference type="SAM" id="Phobius"/>
    </source>
</evidence>
<dbReference type="GO" id="GO:0016020">
    <property type="term" value="C:membrane"/>
    <property type="evidence" value="ECO:0007669"/>
    <property type="project" value="GOC"/>
</dbReference>